<dbReference type="EMBL" id="CM023472">
    <property type="protein sequence ID" value="KAH7959582.1"/>
    <property type="molecule type" value="Genomic_DNA"/>
</dbReference>
<dbReference type="Proteomes" id="UP000821865">
    <property type="component" value="Chromosome 3"/>
</dbReference>
<organism evidence="1 2">
    <name type="scientific">Dermacentor silvarum</name>
    <name type="common">Tick</name>
    <dbReference type="NCBI Taxonomy" id="543639"/>
    <lineage>
        <taxon>Eukaryota</taxon>
        <taxon>Metazoa</taxon>
        <taxon>Ecdysozoa</taxon>
        <taxon>Arthropoda</taxon>
        <taxon>Chelicerata</taxon>
        <taxon>Arachnida</taxon>
        <taxon>Acari</taxon>
        <taxon>Parasitiformes</taxon>
        <taxon>Ixodida</taxon>
        <taxon>Ixodoidea</taxon>
        <taxon>Ixodidae</taxon>
        <taxon>Rhipicephalinae</taxon>
        <taxon>Dermacentor</taxon>
    </lineage>
</organism>
<sequence length="384" mass="42524">MAQHFAMASVPNIKFLQAKMDHTRDATKLLVDYMTREGFAFVSVSDPYTRDDRIPHVPHFLTTFPAPVAPRVLLLARAPGFDLFPLYVSQHVVAVGCESGRPLLLSLLTPHLTGRSTPSWTSSISLAFDKLRPPTHLPPLAGADGSVTSSVLGSAALLLRTHVATDDPAADSDFHRCSTPQARWKGLRDTFIKKHKAWKAAFPSGSGADDCKAVRWPYFHILMFLKDQAEVGSAISNMPESTSQAGTASTILLVLYRENEGSYQKPGAEAVFLFENAPAHRRAEAVVLAAIEHLMKRLPPYSPFFNPIEEVFSKFKAGLKNFLAERQDDLFTTPPGISKKQHRRALFVEAAGESMQHVLRVKCAAYDRHNYTFVQAAQLECHDM</sequence>
<accession>A0ACB8D574</accession>
<keyword evidence="2" id="KW-1185">Reference proteome</keyword>
<reference evidence="1" key="1">
    <citation type="submission" date="2020-05" db="EMBL/GenBank/DDBJ databases">
        <title>Large-scale comparative analyses of tick genomes elucidate their genetic diversity and vector capacities.</title>
        <authorList>
            <person name="Jia N."/>
            <person name="Wang J."/>
            <person name="Shi W."/>
            <person name="Du L."/>
            <person name="Sun Y."/>
            <person name="Zhan W."/>
            <person name="Jiang J."/>
            <person name="Wang Q."/>
            <person name="Zhang B."/>
            <person name="Ji P."/>
            <person name="Sakyi L.B."/>
            <person name="Cui X."/>
            <person name="Yuan T."/>
            <person name="Jiang B."/>
            <person name="Yang W."/>
            <person name="Lam T.T.-Y."/>
            <person name="Chang Q."/>
            <person name="Ding S."/>
            <person name="Wang X."/>
            <person name="Zhu J."/>
            <person name="Ruan X."/>
            <person name="Zhao L."/>
            <person name="Wei J."/>
            <person name="Que T."/>
            <person name="Du C."/>
            <person name="Cheng J."/>
            <person name="Dai P."/>
            <person name="Han X."/>
            <person name="Huang E."/>
            <person name="Gao Y."/>
            <person name="Liu J."/>
            <person name="Shao H."/>
            <person name="Ye R."/>
            <person name="Li L."/>
            <person name="Wei W."/>
            <person name="Wang X."/>
            <person name="Wang C."/>
            <person name="Yang T."/>
            <person name="Huo Q."/>
            <person name="Li W."/>
            <person name="Guo W."/>
            <person name="Chen H."/>
            <person name="Zhou L."/>
            <person name="Ni X."/>
            <person name="Tian J."/>
            <person name="Zhou Y."/>
            <person name="Sheng Y."/>
            <person name="Liu T."/>
            <person name="Pan Y."/>
            <person name="Xia L."/>
            <person name="Li J."/>
            <person name="Zhao F."/>
            <person name="Cao W."/>
        </authorList>
    </citation>
    <scope>NUCLEOTIDE SEQUENCE</scope>
    <source>
        <strain evidence="1">Dsil-2018</strain>
    </source>
</reference>
<proteinExistence type="predicted"/>
<comment type="caution">
    <text evidence="1">The sequence shown here is derived from an EMBL/GenBank/DDBJ whole genome shotgun (WGS) entry which is preliminary data.</text>
</comment>
<gene>
    <name evidence="1" type="ORF">HPB49_012144</name>
</gene>
<name>A0ACB8D574_DERSI</name>
<protein>
    <submittedName>
        <fullName evidence="1">Uncharacterized protein</fullName>
    </submittedName>
</protein>
<evidence type="ECO:0000313" key="1">
    <source>
        <dbReference type="EMBL" id="KAH7959582.1"/>
    </source>
</evidence>
<evidence type="ECO:0000313" key="2">
    <source>
        <dbReference type="Proteomes" id="UP000821865"/>
    </source>
</evidence>